<organism evidence="1 2">
    <name type="scientific">Streptomyces smaragdinus</name>
    <dbReference type="NCBI Taxonomy" id="2585196"/>
    <lineage>
        <taxon>Bacteria</taxon>
        <taxon>Bacillati</taxon>
        <taxon>Actinomycetota</taxon>
        <taxon>Actinomycetes</taxon>
        <taxon>Kitasatosporales</taxon>
        <taxon>Streptomycetaceae</taxon>
        <taxon>Streptomyces</taxon>
    </lineage>
</organism>
<accession>A0A7K0CHY8</accession>
<evidence type="ECO:0000313" key="1">
    <source>
        <dbReference type="EMBL" id="MQY13087.1"/>
    </source>
</evidence>
<dbReference type="RefSeq" id="WP_323377985.1">
    <property type="nucleotide sequence ID" value="NZ_WEGJ01000010.1"/>
</dbReference>
<proteinExistence type="predicted"/>
<reference evidence="1 2" key="1">
    <citation type="submission" date="2019-10" db="EMBL/GenBank/DDBJ databases">
        <title>Streptomyces smaragdinus sp. nov. and Streptomyces fabii sp. nov., isolated from the gut of fungus growing-termite Macrotermes natalensis.</title>
        <authorList>
            <person name="Schwitalla J."/>
            <person name="Benndorf R."/>
            <person name="Martin K."/>
            <person name="De Beer W."/>
            <person name="Kaster A.-K."/>
            <person name="Vollmers J."/>
            <person name="Poulsen M."/>
            <person name="Beemelmanns C."/>
        </authorList>
    </citation>
    <scope>NUCLEOTIDE SEQUENCE [LARGE SCALE GENOMIC DNA]</scope>
    <source>
        <strain evidence="1 2">RB5</strain>
    </source>
</reference>
<gene>
    <name evidence="1" type="ORF">SRB5_32270</name>
</gene>
<name>A0A7K0CHY8_9ACTN</name>
<sequence length="122" mass="13087">MLEGVLIAESLRVGAVLDEVPLRVGKIARVEVGGVGDGQPRQWTLVHFVADERDAERLAGQLAGAVSPEGGWYVNYNTGAEAFVVFAGHVVRYPRGDAAGREEAKAYARGVGIPEGQLDWRD</sequence>
<protein>
    <submittedName>
        <fullName evidence="1">Uncharacterized protein</fullName>
    </submittedName>
</protein>
<evidence type="ECO:0000313" key="2">
    <source>
        <dbReference type="Proteomes" id="UP000466345"/>
    </source>
</evidence>
<dbReference type="EMBL" id="WEGJ01000010">
    <property type="protein sequence ID" value="MQY13087.1"/>
    <property type="molecule type" value="Genomic_DNA"/>
</dbReference>
<comment type="caution">
    <text evidence="1">The sequence shown here is derived from an EMBL/GenBank/DDBJ whole genome shotgun (WGS) entry which is preliminary data.</text>
</comment>
<dbReference type="Proteomes" id="UP000466345">
    <property type="component" value="Unassembled WGS sequence"/>
</dbReference>
<keyword evidence="2" id="KW-1185">Reference proteome</keyword>
<dbReference type="AlphaFoldDB" id="A0A7K0CHY8"/>